<keyword evidence="5" id="KW-0479">Metal-binding</keyword>
<dbReference type="GO" id="GO:0016787">
    <property type="term" value="F:hydrolase activity"/>
    <property type="evidence" value="ECO:0007669"/>
    <property type="project" value="UniProtKB-KW"/>
</dbReference>
<dbReference type="InterPro" id="IPR039907">
    <property type="entry name" value="NOB1"/>
</dbReference>
<reference evidence="9 10" key="1">
    <citation type="submission" date="2016-08" db="EMBL/GenBank/DDBJ databases">
        <title>New Insights into Marine Group III Euryarchaeota, from dark to light.</title>
        <authorList>
            <person name="Haro-Moreno J.M."/>
            <person name="Rodriguez-Valera F."/>
            <person name="Lopez-Garcia P."/>
            <person name="Moreira D."/>
            <person name="Martin-Cuadrado A.B."/>
        </authorList>
    </citation>
    <scope>NUCLEOTIDE SEQUENCE [LARGE SCALE GENOMIC DNA]</scope>
    <source>
        <strain evidence="9">CG-Epi1</strain>
    </source>
</reference>
<evidence type="ECO:0000313" key="9">
    <source>
        <dbReference type="EMBL" id="OIR19120.1"/>
    </source>
</evidence>
<protein>
    <recommendedName>
        <fullName evidence="2">Endoribonuclease Nob1</fullName>
    </recommendedName>
</protein>
<evidence type="ECO:0000256" key="2">
    <source>
        <dbReference type="ARBA" id="ARBA00021078"/>
    </source>
</evidence>
<gene>
    <name evidence="9" type="ORF">BD935_05535</name>
</gene>
<dbReference type="GO" id="GO:0030688">
    <property type="term" value="C:preribosome, small subunit precursor"/>
    <property type="evidence" value="ECO:0007669"/>
    <property type="project" value="TreeGrafter"/>
</dbReference>
<evidence type="ECO:0000256" key="4">
    <source>
        <dbReference type="ARBA" id="ARBA00022722"/>
    </source>
</evidence>
<organism evidence="9 10">
    <name type="scientific">Marine Group III euryarchaeote CG-Epi1</name>
    <dbReference type="NCBI Taxonomy" id="1888995"/>
    <lineage>
        <taxon>Archaea</taxon>
        <taxon>Methanobacteriati</taxon>
        <taxon>Thermoplasmatota</taxon>
        <taxon>Thermoplasmata</taxon>
        <taxon>Candidatus Thermoprofundales</taxon>
    </lineage>
</organism>
<dbReference type="EMBL" id="MIZA01000017">
    <property type="protein sequence ID" value="OIR19120.1"/>
    <property type="molecule type" value="Genomic_DNA"/>
</dbReference>
<accession>A0A1J5TSA0</accession>
<feature type="domain" description="Ribonuclease PIN" evidence="8">
    <location>
        <begin position="2"/>
        <end position="85"/>
    </location>
</feature>
<dbReference type="GO" id="GO:0046872">
    <property type="term" value="F:metal ion binding"/>
    <property type="evidence" value="ECO:0007669"/>
    <property type="project" value="UniProtKB-KW"/>
</dbReference>
<evidence type="ECO:0000256" key="1">
    <source>
        <dbReference type="ARBA" id="ARBA00005858"/>
    </source>
</evidence>
<dbReference type="PANTHER" id="PTHR12814:SF2">
    <property type="entry name" value="RNA-BINDING PROTEIN NOB1"/>
    <property type="match status" value="1"/>
</dbReference>
<dbReference type="PANTHER" id="PTHR12814">
    <property type="entry name" value="RNA-BINDING PROTEIN NOB1"/>
    <property type="match status" value="1"/>
</dbReference>
<keyword evidence="6" id="KW-0378">Hydrolase</keyword>
<dbReference type="Proteomes" id="UP000183080">
    <property type="component" value="Unassembled WGS sequence"/>
</dbReference>
<keyword evidence="3" id="KW-1277">Toxin-antitoxin system</keyword>
<dbReference type="Gene3D" id="3.40.50.1010">
    <property type="entry name" value="5'-nuclease"/>
    <property type="match status" value="1"/>
</dbReference>
<comment type="function">
    <text evidence="7">Toxic component of a type II toxin-antitoxin (TA) system. Processes pre-16S-rRNA at its 3' end (the D-site) to yield the mature 3' end.</text>
</comment>
<keyword evidence="4" id="KW-0540">Nuclease</keyword>
<dbReference type="CDD" id="cd09876">
    <property type="entry name" value="PIN_Nob1-like"/>
    <property type="match status" value="1"/>
</dbReference>
<comment type="similarity">
    <text evidence="1">Belongs to the NOB1 family.</text>
</comment>
<evidence type="ECO:0000259" key="8">
    <source>
        <dbReference type="Pfam" id="PF17146"/>
    </source>
</evidence>
<dbReference type="STRING" id="1888995.BD935_05535"/>
<dbReference type="FunFam" id="3.40.50.1010:FF:000020">
    <property type="entry name" value="20S-pre-rRNA D-site endonuclease NOB1"/>
    <property type="match status" value="1"/>
</dbReference>
<dbReference type="GO" id="GO:0005737">
    <property type="term" value="C:cytoplasm"/>
    <property type="evidence" value="ECO:0007669"/>
    <property type="project" value="UniProtKB-ARBA"/>
</dbReference>
<sequence length="120" mass="13318">MIVLDTCAFLTQKHPNGEFATVPGIKNEIVNKQSKQYFENMLATNLKIMKAEKSSYEIVQKQAKETGDFDVLSRVDIDIIALGYQCKGTIITDDFAIQNIALALNIKFLSCSGKIISAEL</sequence>
<evidence type="ECO:0000313" key="10">
    <source>
        <dbReference type="Proteomes" id="UP000183080"/>
    </source>
</evidence>
<comment type="caution">
    <text evidence="9">The sequence shown here is derived from an EMBL/GenBank/DDBJ whole genome shotgun (WGS) entry which is preliminary data.</text>
</comment>
<evidence type="ECO:0000256" key="5">
    <source>
        <dbReference type="ARBA" id="ARBA00022723"/>
    </source>
</evidence>
<evidence type="ECO:0000256" key="7">
    <source>
        <dbReference type="ARBA" id="ARBA00045770"/>
    </source>
</evidence>
<dbReference type="InterPro" id="IPR033411">
    <property type="entry name" value="Ribonuclease_PIN"/>
</dbReference>
<proteinExistence type="inferred from homology"/>
<dbReference type="Pfam" id="PF17146">
    <property type="entry name" value="PIN_6"/>
    <property type="match status" value="1"/>
</dbReference>
<dbReference type="GO" id="GO:0004521">
    <property type="term" value="F:RNA endonuclease activity"/>
    <property type="evidence" value="ECO:0007669"/>
    <property type="project" value="TreeGrafter"/>
</dbReference>
<dbReference type="AlphaFoldDB" id="A0A1J5TSA0"/>
<evidence type="ECO:0000256" key="6">
    <source>
        <dbReference type="ARBA" id="ARBA00022801"/>
    </source>
</evidence>
<name>A0A1J5TSA0_9ARCH</name>
<evidence type="ECO:0000256" key="3">
    <source>
        <dbReference type="ARBA" id="ARBA00022649"/>
    </source>
</evidence>
<dbReference type="GO" id="GO:0030490">
    <property type="term" value="P:maturation of SSU-rRNA"/>
    <property type="evidence" value="ECO:0007669"/>
    <property type="project" value="TreeGrafter"/>
</dbReference>